<proteinExistence type="predicted"/>
<feature type="chain" id="PRO_5047250243" evidence="1">
    <location>
        <begin position="24"/>
        <end position="197"/>
    </location>
</feature>
<comment type="caution">
    <text evidence="2">The sequence shown here is derived from an EMBL/GenBank/DDBJ whole genome shotgun (WGS) entry which is preliminary data.</text>
</comment>
<reference evidence="2 3" key="1">
    <citation type="journal article" date="2020" name="Microorganisms">
        <title>Osmotic Adaptation and Compatible Solute Biosynthesis of Phototrophic Bacteria as Revealed from Genome Analyses.</title>
        <authorList>
            <person name="Imhoff J.F."/>
            <person name="Rahn T."/>
            <person name="Kunzel S."/>
            <person name="Keller A."/>
            <person name="Neulinger S.C."/>
        </authorList>
    </citation>
    <scope>NUCLEOTIDE SEQUENCE [LARGE SCALE GENOMIC DNA]</scope>
    <source>
        <strain evidence="2 3">DSM 9895</strain>
    </source>
</reference>
<sequence length="197" mass="21301">MKPRSVLLTTLLVGLATAPTVEAAQNTVSGNYRVDAVMTEGGALLQGPAEVYVLDAGGEVVARRHAVPAVFDLGTGDFTAAVVYGHAQARGAIELGTKPGNNPLNLEAGEVRLDLITRDGKRARLSDVSWRVYRYRRTEDLGTEVAESQVKRPEFILDAGWYEVVVRQAGASDSPPTARHVIEVESGRRQTYNIEVD</sequence>
<accession>A0ABS1DM68</accession>
<dbReference type="Proteomes" id="UP001296873">
    <property type="component" value="Unassembled WGS sequence"/>
</dbReference>
<evidence type="ECO:0000256" key="1">
    <source>
        <dbReference type="SAM" id="SignalP"/>
    </source>
</evidence>
<keyword evidence="1" id="KW-0732">Signal</keyword>
<dbReference type="RefSeq" id="WP_200343271.1">
    <property type="nucleotide sequence ID" value="NZ_NRRL01000120.1"/>
</dbReference>
<gene>
    <name evidence="2" type="ORF">CKO28_22660</name>
</gene>
<protein>
    <submittedName>
        <fullName evidence="2">Uncharacterized protein</fullName>
    </submittedName>
</protein>
<name>A0ABS1DM68_9PROT</name>
<evidence type="ECO:0000313" key="3">
    <source>
        <dbReference type="Proteomes" id="UP001296873"/>
    </source>
</evidence>
<organism evidence="2 3">
    <name type="scientific">Rhodovibrio sodomensis</name>
    <dbReference type="NCBI Taxonomy" id="1088"/>
    <lineage>
        <taxon>Bacteria</taxon>
        <taxon>Pseudomonadati</taxon>
        <taxon>Pseudomonadota</taxon>
        <taxon>Alphaproteobacteria</taxon>
        <taxon>Rhodospirillales</taxon>
        <taxon>Rhodovibrionaceae</taxon>
        <taxon>Rhodovibrio</taxon>
    </lineage>
</organism>
<evidence type="ECO:0000313" key="2">
    <source>
        <dbReference type="EMBL" id="MBK1670823.1"/>
    </source>
</evidence>
<dbReference type="EMBL" id="NRRL01000120">
    <property type="protein sequence ID" value="MBK1670823.1"/>
    <property type="molecule type" value="Genomic_DNA"/>
</dbReference>
<feature type="signal peptide" evidence="1">
    <location>
        <begin position="1"/>
        <end position="23"/>
    </location>
</feature>
<keyword evidence="3" id="KW-1185">Reference proteome</keyword>